<evidence type="ECO:0000256" key="8">
    <source>
        <dbReference type="ARBA" id="ARBA00022881"/>
    </source>
</evidence>
<evidence type="ECO:0000256" key="13">
    <source>
        <dbReference type="HAMAP-Rule" id="MF_00204"/>
    </source>
</evidence>
<dbReference type="GO" id="GO:0003677">
    <property type="term" value="F:DNA binding"/>
    <property type="evidence" value="ECO:0007669"/>
    <property type="project" value="UniProtKB-UniRule"/>
</dbReference>
<dbReference type="EMBL" id="FMYU01000005">
    <property type="protein sequence ID" value="SDC42079.1"/>
    <property type="molecule type" value="Genomic_DNA"/>
</dbReference>
<evidence type="ECO:0000313" key="19">
    <source>
        <dbReference type="Proteomes" id="UP000199411"/>
    </source>
</evidence>
<dbReference type="Pfam" id="PF00271">
    <property type="entry name" value="Helicase_C"/>
    <property type="match status" value="1"/>
</dbReference>
<dbReference type="InterPro" id="IPR024759">
    <property type="entry name" value="UvrB_YAD/RRR_dom"/>
</dbReference>
<feature type="domain" description="Helicase ATP-binding" evidence="16">
    <location>
        <begin position="24"/>
        <end position="157"/>
    </location>
</feature>
<dbReference type="Pfam" id="PF04851">
    <property type="entry name" value="ResIII"/>
    <property type="match status" value="1"/>
</dbReference>
<dbReference type="InterPro" id="IPR004807">
    <property type="entry name" value="UvrB"/>
</dbReference>
<keyword evidence="19" id="KW-1185">Reference proteome</keyword>
<evidence type="ECO:0000259" key="17">
    <source>
        <dbReference type="PROSITE" id="PS51194"/>
    </source>
</evidence>
<dbReference type="SUPFAM" id="SSF46600">
    <property type="entry name" value="C-terminal UvrC-binding domain of UvrB"/>
    <property type="match status" value="1"/>
</dbReference>
<dbReference type="GO" id="GO:0005737">
    <property type="term" value="C:cytoplasm"/>
    <property type="evidence" value="ECO:0007669"/>
    <property type="project" value="UniProtKB-SubCell"/>
</dbReference>
<dbReference type="InterPro" id="IPR001943">
    <property type="entry name" value="UVR_dom"/>
</dbReference>
<evidence type="ECO:0000256" key="1">
    <source>
        <dbReference type="ARBA" id="ARBA00004496"/>
    </source>
</evidence>
<dbReference type="GO" id="GO:0016887">
    <property type="term" value="F:ATP hydrolysis activity"/>
    <property type="evidence" value="ECO:0007669"/>
    <property type="project" value="InterPro"/>
</dbReference>
<comment type="subunit">
    <text evidence="11 13 14">Forms a heterotetramer with UvrA during the search for lesions. Interacts with UvrC in an incision complex.</text>
</comment>
<evidence type="ECO:0000256" key="10">
    <source>
        <dbReference type="ARBA" id="ARBA00023236"/>
    </source>
</evidence>
<dbReference type="NCBIfam" id="NF003673">
    <property type="entry name" value="PRK05298.1"/>
    <property type="match status" value="1"/>
</dbReference>
<dbReference type="SMART" id="SM00490">
    <property type="entry name" value="HELICc"/>
    <property type="match status" value="1"/>
</dbReference>
<dbReference type="Pfam" id="PF12344">
    <property type="entry name" value="UvrB"/>
    <property type="match status" value="1"/>
</dbReference>
<evidence type="ECO:0000259" key="16">
    <source>
        <dbReference type="PROSITE" id="PS51192"/>
    </source>
</evidence>
<dbReference type="OrthoDB" id="9806651at2"/>
<dbReference type="GO" id="GO:0009432">
    <property type="term" value="P:SOS response"/>
    <property type="evidence" value="ECO:0007669"/>
    <property type="project" value="UniProtKB-UniRule"/>
</dbReference>
<dbReference type="InterPro" id="IPR001650">
    <property type="entry name" value="Helicase_C-like"/>
</dbReference>
<evidence type="ECO:0000259" key="15">
    <source>
        <dbReference type="PROSITE" id="PS50151"/>
    </source>
</evidence>
<dbReference type="PROSITE" id="PS50151">
    <property type="entry name" value="UVR"/>
    <property type="match status" value="1"/>
</dbReference>
<evidence type="ECO:0000256" key="2">
    <source>
        <dbReference type="ARBA" id="ARBA00008533"/>
    </source>
</evidence>
<feature type="domain" description="Helicase C-terminal" evidence="17">
    <location>
        <begin position="429"/>
        <end position="591"/>
    </location>
</feature>
<dbReference type="Proteomes" id="UP000199411">
    <property type="component" value="Unassembled WGS sequence"/>
</dbReference>
<gene>
    <name evidence="13" type="primary">uvrB</name>
    <name evidence="18" type="ORF">SAMN05660835_00802</name>
</gene>
<accession>A0A1G6LFS2</accession>
<keyword evidence="7 13" id="KW-0067">ATP-binding</keyword>
<keyword evidence="10 13" id="KW-0742">SOS response</keyword>
<feature type="domain" description="UVR" evidence="15">
    <location>
        <begin position="618"/>
        <end position="653"/>
    </location>
</feature>
<evidence type="ECO:0000256" key="14">
    <source>
        <dbReference type="RuleBase" id="RU003587"/>
    </source>
</evidence>
<dbReference type="InterPro" id="IPR036876">
    <property type="entry name" value="UVR_dom_sf"/>
</dbReference>
<proteinExistence type="inferred from homology"/>
<evidence type="ECO:0000256" key="5">
    <source>
        <dbReference type="ARBA" id="ARBA00022763"/>
    </source>
</evidence>
<keyword evidence="6 13" id="KW-0228">DNA excision</keyword>
<keyword evidence="9 13" id="KW-0234">DNA repair</keyword>
<evidence type="ECO:0000256" key="11">
    <source>
        <dbReference type="ARBA" id="ARBA00026033"/>
    </source>
</evidence>
<feature type="binding site" evidence="13">
    <location>
        <begin position="37"/>
        <end position="44"/>
    </location>
    <ligand>
        <name>ATP</name>
        <dbReference type="ChEBI" id="CHEBI:30616"/>
    </ligand>
</feature>
<dbReference type="SMART" id="SM00487">
    <property type="entry name" value="DEXDc"/>
    <property type="match status" value="1"/>
</dbReference>
<dbReference type="CDD" id="cd18790">
    <property type="entry name" value="SF2_C_UvrB"/>
    <property type="match status" value="1"/>
</dbReference>
<dbReference type="InterPro" id="IPR014001">
    <property type="entry name" value="Helicase_ATP-bd"/>
</dbReference>
<dbReference type="GO" id="GO:0005524">
    <property type="term" value="F:ATP binding"/>
    <property type="evidence" value="ECO:0007669"/>
    <property type="project" value="UniProtKB-UniRule"/>
</dbReference>
<dbReference type="Pfam" id="PF02151">
    <property type="entry name" value="UVR"/>
    <property type="match status" value="1"/>
</dbReference>
<keyword evidence="8 13" id="KW-0267">Excision nuclease</keyword>
<dbReference type="RefSeq" id="WP_092128329.1">
    <property type="nucleotide sequence ID" value="NZ_FMYU01000005.1"/>
</dbReference>
<dbReference type="InterPro" id="IPR041471">
    <property type="entry name" value="UvrB_inter"/>
</dbReference>
<comment type="function">
    <text evidence="13">The UvrABC repair system catalyzes the recognition and processing of DNA lesions. A damage recognition complex composed of 2 UvrA and 2 UvrB subunits scans DNA for abnormalities. Upon binding of the UvrA(2)B(2) complex to a putative damaged site, the DNA wraps around one UvrB monomer. DNA wrap is dependent on ATP binding by UvrB and probably causes local melting of the DNA helix, facilitating insertion of UvrB beta-hairpin between the DNA strands. Then UvrB probes one DNA strand for the presence of a lesion. If a lesion is found the UvrA subunits dissociate and the UvrB-DNA preincision complex is formed. This complex is subsequently bound by UvrC and the second UvrB is released. If no lesion is found, the DNA wraps around the other UvrB subunit that will check the other stand for damage.</text>
</comment>
<evidence type="ECO:0000256" key="12">
    <source>
        <dbReference type="ARBA" id="ARBA00029504"/>
    </source>
</evidence>
<dbReference type="PROSITE" id="PS51192">
    <property type="entry name" value="HELICASE_ATP_BIND_1"/>
    <property type="match status" value="1"/>
</dbReference>
<dbReference type="GO" id="GO:0006289">
    <property type="term" value="P:nucleotide-excision repair"/>
    <property type="evidence" value="ECO:0007669"/>
    <property type="project" value="UniProtKB-UniRule"/>
</dbReference>
<reference evidence="19" key="1">
    <citation type="submission" date="2016-10" db="EMBL/GenBank/DDBJ databases">
        <authorList>
            <person name="Varghese N."/>
            <person name="Submissions S."/>
        </authorList>
    </citation>
    <scope>NUCLEOTIDE SEQUENCE [LARGE SCALE GENOMIC DNA]</scope>
    <source>
        <strain evidence="19">DSM 8415</strain>
    </source>
</reference>
<comment type="similarity">
    <text evidence="2 13 14">Belongs to the UvrB family.</text>
</comment>
<keyword evidence="4 13" id="KW-0547">Nucleotide-binding</keyword>
<keyword evidence="3 13" id="KW-0963">Cytoplasm</keyword>
<evidence type="ECO:0000313" key="18">
    <source>
        <dbReference type="EMBL" id="SDC42079.1"/>
    </source>
</evidence>
<dbReference type="HAMAP" id="MF_00204">
    <property type="entry name" value="UvrB"/>
    <property type="match status" value="1"/>
</dbReference>
<keyword evidence="5 13" id="KW-0227">DNA damage</keyword>
<dbReference type="InterPro" id="IPR006935">
    <property type="entry name" value="Helicase/UvrB_N"/>
</dbReference>
<dbReference type="CDD" id="cd17916">
    <property type="entry name" value="DEXHc_UvrB"/>
    <property type="match status" value="1"/>
</dbReference>
<dbReference type="Gene3D" id="4.10.860.10">
    <property type="entry name" value="UVR domain"/>
    <property type="match status" value="1"/>
</dbReference>
<evidence type="ECO:0000256" key="3">
    <source>
        <dbReference type="ARBA" id="ARBA00022490"/>
    </source>
</evidence>
<dbReference type="GO" id="GO:0009380">
    <property type="term" value="C:excinuclease repair complex"/>
    <property type="evidence" value="ECO:0007669"/>
    <property type="project" value="InterPro"/>
</dbReference>
<dbReference type="PROSITE" id="PS51194">
    <property type="entry name" value="HELICASE_CTER"/>
    <property type="match status" value="1"/>
</dbReference>
<dbReference type="Gene3D" id="3.40.50.300">
    <property type="entry name" value="P-loop containing nucleotide triphosphate hydrolases"/>
    <property type="match status" value="3"/>
</dbReference>
<evidence type="ECO:0000256" key="7">
    <source>
        <dbReference type="ARBA" id="ARBA00022840"/>
    </source>
</evidence>
<protein>
    <recommendedName>
        <fullName evidence="12 13">UvrABC system protein B</fullName>
        <shortName evidence="13">Protein UvrB</shortName>
    </recommendedName>
    <alternativeName>
        <fullName evidence="13">Excinuclease ABC subunit B</fullName>
    </alternativeName>
</protein>
<evidence type="ECO:0000256" key="4">
    <source>
        <dbReference type="ARBA" id="ARBA00022741"/>
    </source>
</evidence>
<dbReference type="Pfam" id="PF17757">
    <property type="entry name" value="UvrB_inter"/>
    <property type="match status" value="1"/>
</dbReference>
<sequence length="658" mass="76406">MIYKLHSDYKPTGDQPHAIKNLSENIKKGIKFQTLIGVTGSGKTFTIANVIKNIDKPVLVISHNKTLASQLYTEFANFFPENAVEYFISYYDYYQPEAYVPRTDTYIAKDSSINDEIDRLRQKATMSLLTRKDVIVVASVSCIYGIGEKEDYEGMCFKINVGDKLNIRKFLEILVELLYKRNDIDFERGNFRVRGDIVDVYLSYFKNMALRVEFFDDTIEKISIFDPLTAKLIEKKDSVVIFPASHYVSTKQKRDIAIHRIREELRERIQYFKSQNKLLEAQRIEERVNFDLEMIEQTGTCSGIENYSIHFSNRLPGEPPISLIDYFNKNFLLIIDESHVTIPQIKGMYEGDYSRKKTLVDYGFRLPSALDNRPLKFDEFMQKIDQVIFVSATPSDFELELSRPYIIEQIIRPTGLMDPEIIVKPMDNAIDDLFSEIKNSTKAGYKVLVTTLTKKMAEDVSEYYNNLGLRVKYMHSEIDAIERAKIIWDLRNNKFDCLVGVNLLREGLDIPEVNLVAILDADKEGFLRSKTSLIQTAGRAARNATSKVIFYANNITKSMQEAINETLRRRKIQEDYNIKNNITPTTIIKNKNSKVLEMCDLDYLENPQIDNVKKKDIPKIISKLYRQMKEASQKMEFEKAIEYRNEIERLKKLDMELV</sequence>
<comment type="domain">
    <text evidence="13">The beta-hairpin motif is involved in DNA binding.</text>
</comment>
<comment type="subcellular location">
    <subcellularLocation>
        <location evidence="1 13 14">Cytoplasm</location>
    </subcellularLocation>
</comment>
<name>A0A1G6LFS2_9BACT</name>
<dbReference type="PANTHER" id="PTHR24029">
    <property type="entry name" value="UVRABC SYSTEM PROTEIN B"/>
    <property type="match status" value="1"/>
</dbReference>
<dbReference type="NCBIfam" id="TIGR00631">
    <property type="entry name" value="uvrb"/>
    <property type="match status" value="1"/>
</dbReference>
<organism evidence="18 19">
    <name type="scientific">Desulfurella multipotens</name>
    <dbReference type="NCBI Taxonomy" id="79269"/>
    <lineage>
        <taxon>Bacteria</taxon>
        <taxon>Pseudomonadati</taxon>
        <taxon>Campylobacterota</taxon>
        <taxon>Desulfurellia</taxon>
        <taxon>Desulfurellales</taxon>
        <taxon>Desulfurellaceae</taxon>
        <taxon>Desulfurella</taxon>
    </lineage>
</organism>
<dbReference type="SUPFAM" id="SSF52540">
    <property type="entry name" value="P-loop containing nucleoside triphosphate hydrolases"/>
    <property type="match status" value="2"/>
</dbReference>
<dbReference type="PANTHER" id="PTHR24029:SF0">
    <property type="entry name" value="UVRABC SYSTEM PROTEIN B"/>
    <property type="match status" value="1"/>
</dbReference>
<dbReference type="AlphaFoldDB" id="A0A1G6LFS2"/>
<evidence type="ECO:0000256" key="6">
    <source>
        <dbReference type="ARBA" id="ARBA00022769"/>
    </source>
</evidence>
<feature type="short sequence motif" description="Beta-hairpin" evidence="13">
    <location>
        <begin position="90"/>
        <end position="113"/>
    </location>
</feature>
<dbReference type="InterPro" id="IPR027417">
    <property type="entry name" value="P-loop_NTPase"/>
</dbReference>
<dbReference type="GO" id="GO:0009381">
    <property type="term" value="F:excinuclease ABC activity"/>
    <property type="evidence" value="ECO:0007669"/>
    <property type="project" value="UniProtKB-UniRule"/>
</dbReference>
<evidence type="ECO:0000256" key="9">
    <source>
        <dbReference type="ARBA" id="ARBA00023204"/>
    </source>
</evidence>